<feature type="transmembrane region" description="Helical" evidence="2">
    <location>
        <begin position="357"/>
        <end position="377"/>
    </location>
</feature>
<dbReference type="FunFam" id="2.60.120.200:FF:000179">
    <property type="entry name" value="Unplaced genomic scaffold supercont1.19, whole genome shotgun sequence"/>
    <property type="match status" value="1"/>
</dbReference>
<evidence type="ECO:0000259" key="4">
    <source>
        <dbReference type="PROSITE" id="PS51762"/>
    </source>
</evidence>
<keyword evidence="2" id="KW-0812">Transmembrane</keyword>
<keyword evidence="6" id="KW-1185">Reference proteome</keyword>
<evidence type="ECO:0000256" key="3">
    <source>
        <dbReference type="SAM" id="SignalP"/>
    </source>
</evidence>
<name>M2R8V4_CERS8</name>
<feature type="chain" id="PRO_5004023688" evidence="3">
    <location>
        <begin position="20"/>
        <end position="378"/>
    </location>
</feature>
<dbReference type="OrthoDB" id="192832at2759"/>
<dbReference type="Proteomes" id="UP000016930">
    <property type="component" value="Unassembled WGS sequence"/>
</dbReference>
<dbReference type="HOGENOM" id="CLU_016972_2_1_1"/>
<feature type="region of interest" description="Disordered" evidence="1">
    <location>
        <begin position="323"/>
        <end position="347"/>
    </location>
</feature>
<dbReference type="PANTHER" id="PTHR10963">
    <property type="entry name" value="GLYCOSYL HYDROLASE-RELATED"/>
    <property type="match status" value="1"/>
</dbReference>
<dbReference type="AlphaFoldDB" id="M2R8V4"/>
<keyword evidence="2" id="KW-0472">Membrane</keyword>
<dbReference type="EMBL" id="KB445802">
    <property type="protein sequence ID" value="EMD34857.1"/>
    <property type="molecule type" value="Genomic_DNA"/>
</dbReference>
<evidence type="ECO:0000313" key="5">
    <source>
        <dbReference type="EMBL" id="EMD34857.1"/>
    </source>
</evidence>
<dbReference type="InterPro" id="IPR000757">
    <property type="entry name" value="Beta-glucanase-like"/>
</dbReference>
<gene>
    <name evidence="5" type="ORF">CERSUDRAFT_117060</name>
</gene>
<organism evidence="5 6">
    <name type="scientific">Ceriporiopsis subvermispora (strain B)</name>
    <name type="common">White-rot fungus</name>
    <name type="synonym">Gelatoporia subvermispora</name>
    <dbReference type="NCBI Taxonomy" id="914234"/>
    <lineage>
        <taxon>Eukaryota</taxon>
        <taxon>Fungi</taxon>
        <taxon>Dikarya</taxon>
        <taxon>Basidiomycota</taxon>
        <taxon>Agaricomycotina</taxon>
        <taxon>Agaricomycetes</taxon>
        <taxon>Polyporales</taxon>
        <taxon>Gelatoporiaceae</taxon>
        <taxon>Gelatoporia</taxon>
    </lineage>
</organism>
<feature type="domain" description="GH16" evidence="4">
    <location>
        <begin position="24"/>
        <end position="281"/>
    </location>
</feature>
<dbReference type="STRING" id="914234.M2R8V4"/>
<dbReference type="PANTHER" id="PTHR10963:SF24">
    <property type="entry name" value="GLYCOSIDASE C21B10.07-RELATED"/>
    <property type="match status" value="1"/>
</dbReference>
<dbReference type="GO" id="GO:0009251">
    <property type="term" value="P:glucan catabolic process"/>
    <property type="evidence" value="ECO:0007669"/>
    <property type="project" value="TreeGrafter"/>
</dbReference>
<dbReference type="SUPFAM" id="SSF49899">
    <property type="entry name" value="Concanavalin A-like lectins/glucanases"/>
    <property type="match status" value="1"/>
</dbReference>
<evidence type="ECO:0000256" key="2">
    <source>
        <dbReference type="SAM" id="Phobius"/>
    </source>
</evidence>
<dbReference type="PROSITE" id="PS51762">
    <property type="entry name" value="GH16_2"/>
    <property type="match status" value="1"/>
</dbReference>
<feature type="signal peptide" evidence="3">
    <location>
        <begin position="1"/>
        <end position="19"/>
    </location>
</feature>
<protein>
    <submittedName>
        <fullName evidence="5">Glycoside hydrolase family 16 protein</fullName>
    </submittedName>
</protein>
<keyword evidence="3" id="KW-0732">Signal</keyword>
<feature type="compositionally biased region" description="Low complexity" evidence="1">
    <location>
        <begin position="323"/>
        <end position="345"/>
    </location>
</feature>
<dbReference type="GO" id="GO:0004553">
    <property type="term" value="F:hydrolase activity, hydrolyzing O-glycosyl compounds"/>
    <property type="evidence" value="ECO:0007669"/>
    <property type="project" value="InterPro"/>
</dbReference>
<dbReference type="Gene3D" id="2.60.120.200">
    <property type="match status" value="1"/>
</dbReference>
<evidence type="ECO:0000256" key="1">
    <source>
        <dbReference type="SAM" id="MobiDB-lite"/>
    </source>
</evidence>
<dbReference type="CDD" id="cd02181">
    <property type="entry name" value="GH16_fungal_Lam16A_glucanase"/>
    <property type="match status" value="1"/>
</dbReference>
<keyword evidence="5" id="KW-0378">Hydrolase</keyword>
<sequence>MLYLSKSLLALCALGSVVGFDIIRDYSGETFFDGWDFYGFWDNLTLGNVTWVDYNTAVSQRLAYVNDAGNVILKVDNFTDVPFNSTRNSIRITTQDFYDFGSLWVIDAVHLPYGCSVWPAFWSKGPLWPNDGEIDIIEAINVMPSNQMALHTTEGCMHATPPDQTGHSIFADCGIPAGCTVGESQANSYESGFAAAGGGVFATQFDVSGIYIWFWSRPNIPPSITQANSTSSIDISTWGPPSASYPAGPNCNVTQFFTPQQLIFDITLCGDWAGVPSIYDSTCAAAGPTGNCYLDNVMGPGSPKYDEAYFEVSYVRTYTTGTSAPMSTSSGSSSSIPSASTTGVSEQTSSGARRLRISLTGIMLVLSSWTIGVYLIAA</sequence>
<evidence type="ECO:0000313" key="6">
    <source>
        <dbReference type="Proteomes" id="UP000016930"/>
    </source>
</evidence>
<accession>M2R8V4</accession>
<dbReference type="InterPro" id="IPR013320">
    <property type="entry name" value="ConA-like_dom_sf"/>
</dbReference>
<dbReference type="Pfam" id="PF26113">
    <property type="entry name" value="GH16_XgeA"/>
    <property type="match status" value="1"/>
</dbReference>
<reference evidence="5 6" key="1">
    <citation type="journal article" date="2012" name="Proc. Natl. Acad. Sci. U.S.A.">
        <title>Comparative genomics of Ceriporiopsis subvermispora and Phanerochaete chrysosporium provide insight into selective ligninolysis.</title>
        <authorList>
            <person name="Fernandez-Fueyo E."/>
            <person name="Ruiz-Duenas F.J."/>
            <person name="Ferreira P."/>
            <person name="Floudas D."/>
            <person name="Hibbett D.S."/>
            <person name="Canessa P."/>
            <person name="Larrondo L.F."/>
            <person name="James T.Y."/>
            <person name="Seelenfreund D."/>
            <person name="Lobos S."/>
            <person name="Polanco R."/>
            <person name="Tello M."/>
            <person name="Honda Y."/>
            <person name="Watanabe T."/>
            <person name="Watanabe T."/>
            <person name="Ryu J.S."/>
            <person name="Kubicek C.P."/>
            <person name="Schmoll M."/>
            <person name="Gaskell J."/>
            <person name="Hammel K.E."/>
            <person name="St John F.J."/>
            <person name="Vanden Wymelenberg A."/>
            <person name="Sabat G."/>
            <person name="Splinter BonDurant S."/>
            <person name="Syed K."/>
            <person name="Yadav J.S."/>
            <person name="Doddapaneni H."/>
            <person name="Subramanian V."/>
            <person name="Lavin J.L."/>
            <person name="Oguiza J.A."/>
            <person name="Perez G."/>
            <person name="Pisabarro A.G."/>
            <person name="Ramirez L."/>
            <person name="Santoyo F."/>
            <person name="Master E."/>
            <person name="Coutinho P.M."/>
            <person name="Henrissat B."/>
            <person name="Lombard V."/>
            <person name="Magnuson J.K."/>
            <person name="Kuees U."/>
            <person name="Hori C."/>
            <person name="Igarashi K."/>
            <person name="Samejima M."/>
            <person name="Held B.W."/>
            <person name="Barry K.W."/>
            <person name="LaButti K.M."/>
            <person name="Lapidus A."/>
            <person name="Lindquist E.A."/>
            <person name="Lucas S.M."/>
            <person name="Riley R."/>
            <person name="Salamov A.A."/>
            <person name="Hoffmeister D."/>
            <person name="Schwenk D."/>
            <person name="Hadar Y."/>
            <person name="Yarden O."/>
            <person name="de Vries R.P."/>
            <person name="Wiebenga A."/>
            <person name="Stenlid J."/>
            <person name="Eastwood D."/>
            <person name="Grigoriev I.V."/>
            <person name="Berka R.M."/>
            <person name="Blanchette R.A."/>
            <person name="Kersten P."/>
            <person name="Martinez A.T."/>
            <person name="Vicuna R."/>
            <person name="Cullen D."/>
        </authorList>
    </citation>
    <scope>NUCLEOTIDE SEQUENCE [LARGE SCALE GENOMIC DNA]</scope>
    <source>
        <strain evidence="5 6">B</strain>
    </source>
</reference>
<dbReference type="InterPro" id="IPR050546">
    <property type="entry name" value="Glycosyl_Hydrlase_16"/>
</dbReference>
<proteinExistence type="predicted"/>
<keyword evidence="2" id="KW-1133">Transmembrane helix</keyword>